<accession>A0ACC1Y8V9</accession>
<gene>
    <name evidence="1" type="ORF">OWV82_007550</name>
</gene>
<dbReference type="Proteomes" id="UP001164539">
    <property type="component" value="Chromosome 4"/>
</dbReference>
<reference evidence="1 2" key="1">
    <citation type="journal article" date="2023" name="Science">
        <title>Complex scaffold remodeling in plant triterpene biosynthesis.</title>
        <authorList>
            <person name="De La Pena R."/>
            <person name="Hodgson H."/>
            <person name="Liu J.C."/>
            <person name="Stephenson M.J."/>
            <person name="Martin A.C."/>
            <person name="Owen C."/>
            <person name="Harkess A."/>
            <person name="Leebens-Mack J."/>
            <person name="Jimenez L.E."/>
            <person name="Osbourn A."/>
            <person name="Sattely E.S."/>
        </authorList>
    </citation>
    <scope>NUCLEOTIDE SEQUENCE [LARGE SCALE GENOMIC DNA]</scope>
    <source>
        <strain evidence="2">cv. JPN11</strain>
        <tissue evidence="1">Leaf</tissue>
    </source>
</reference>
<name>A0ACC1Y8V9_MELAZ</name>
<evidence type="ECO:0000313" key="1">
    <source>
        <dbReference type="EMBL" id="KAJ4719597.1"/>
    </source>
</evidence>
<protein>
    <submittedName>
        <fullName evidence="1">UDP-glycosyltransferase TURAN</fullName>
    </submittedName>
</protein>
<proteinExistence type="predicted"/>
<keyword evidence="2" id="KW-1185">Reference proteome</keyword>
<comment type="caution">
    <text evidence="1">The sequence shown here is derived from an EMBL/GenBank/DDBJ whole genome shotgun (WGS) entry which is preliminary data.</text>
</comment>
<evidence type="ECO:0000313" key="2">
    <source>
        <dbReference type="Proteomes" id="UP001164539"/>
    </source>
</evidence>
<organism evidence="1 2">
    <name type="scientific">Melia azedarach</name>
    <name type="common">Chinaberry tree</name>
    <dbReference type="NCBI Taxonomy" id="155640"/>
    <lineage>
        <taxon>Eukaryota</taxon>
        <taxon>Viridiplantae</taxon>
        <taxon>Streptophyta</taxon>
        <taxon>Embryophyta</taxon>
        <taxon>Tracheophyta</taxon>
        <taxon>Spermatophyta</taxon>
        <taxon>Magnoliopsida</taxon>
        <taxon>eudicotyledons</taxon>
        <taxon>Gunneridae</taxon>
        <taxon>Pentapetalae</taxon>
        <taxon>rosids</taxon>
        <taxon>malvids</taxon>
        <taxon>Sapindales</taxon>
        <taxon>Meliaceae</taxon>
        <taxon>Melia</taxon>
    </lineage>
</organism>
<dbReference type="EMBL" id="CM051397">
    <property type="protein sequence ID" value="KAJ4719597.1"/>
    <property type="molecule type" value="Genomic_DNA"/>
</dbReference>
<sequence length="114" mass="12813">MGRRGRACVVVLGDLGCSPRMQYHAFSLSRQMSLQVDIVAYGGSKPRDSILKHPSIHIHTMTQWPTAPRGLLKLLQPMLLLLKPFIQFFVLLWFLCVKISSPDIVKVQSPIVST</sequence>